<name>A0ABQ2NW16_9BACI</name>
<feature type="transmembrane region" description="Helical" evidence="1">
    <location>
        <begin position="77"/>
        <end position="96"/>
    </location>
</feature>
<proteinExistence type="predicted"/>
<dbReference type="Pfam" id="PF04854">
    <property type="entry name" value="DUF624"/>
    <property type="match status" value="1"/>
</dbReference>
<keyword evidence="3" id="KW-1185">Reference proteome</keyword>
<keyword evidence="1" id="KW-0472">Membrane</keyword>
<feature type="transmembrane region" description="Helical" evidence="1">
    <location>
        <begin position="143"/>
        <end position="169"/>
    </location>
</feature>
<evidence type="ECO:0008006" key="4">
    <source>
        <dbReference type="Google" id="ProtNLM"/>
    </source>
</evidence>
<protein>
    <recommendedName>
        <fullName evidence="4">DUF624 domain-containing protein</fullName>
    </recommendedName>
</protein>
<dbReference type="InterPro" id="IPR006938">
    <property type="entry name" value="DUF624"/>
</dbReference>
<dbReference type="EMBL" id="BMLW01000007">
    <property type="protein sequence ID" value="GGP11992.1"/>
    <property type="molecule type" value="Genomic_DNA"/>
</dbReference>
<dbReference type="RefSeq" id="WP_188734816.1">
    <property type="nucleotide sequence ID" value="NZ_BMLW01000007.1"/>
</dbReference>
<reference evidence="3" key="1">
    <citation type="journal article" date="2019" name="Int. J. Syst. Evol. Microbiol.">
        <title>The Global Catalogue of Microorganisms (GCM) 10K type strain sequencing project: providing services to taxonomists for standard genome sequencing and annotation.</title>
        <authorList>
            <consortium name="The Broad Institute Genomics Platform"/>
            <consortium name="The Broad Institute Genome Sequencing Center for Infectious Disease"/>
            <person name="Wu L."/>
            <person name="Ma J."/>
        </authorList>
    </citation>
    <scope>NUCLEOTIDE SEQUENCE [LARGE SCALE GENOMIC DNA]</scope>
    <source>
        <strain evidence="3">CGMCC 1.7693</strain>
    </source>
</reference>
<dbReference type="Proteomes" id="UP000641206">
    <property type="component" value="Unassembled WGS sequence"/>
</dbReference>
<keyword evidence="1" id="KW-1133">Transmembrane helix</keyword>
<evidence type="ECO:0000256" key="1">
    <source>
        <dbReference type="SAM" id="Phobius"/>
    </source>
</evidence>
<feature type="transmembrane region" description="Helical" evidence="1">
    <location>
        <begin position="108"/>
        <end position="131"/>
    </location>
</feature>
<keyword evidence="1" id="KW-0812">Transmembrane</keyword>
<feature type="transmembrane region" description="Helical" evidence="1">
    <location>
        <begin position="22"/>
        <end position="48"/>
    </location>
</feature>
<organism evidence="2 3">
    <name type="scientific">Oceanobacillus neutriphilus</name>
    <dbReference type="NCBI Taxonomy" id="531815"/>
    <lineage>
        <taxon>Bacteria</taxon>
        <taxon>Bacillati</taxon>
        <taxon>Bacillota</taxon>
        <taxon>Bacilli</taxon>
        <taxon>Bacillales</taxon>
        <taxon>Bacillaceae</taxon>
        <taxon>Oceanobacillus</taxon>
    </lineage>
</organism>
<sequence length="206" mass="23610">MIEKRWYMRIGTLGFNLIYLNLLWAAFTLLGGIVLGIFPATAALFAVVRKMILEDEDAVVFSEFITHFKASFKTSNLLGYIISFIGLFLIIDFRIVQNISQESVQVLLFNLILVIGIFYLVAMLYIFPVYVHFDLKWNEYFRYACILTIARPFQTIMLAAFVVAVVYLYMLVPALIFVLGASLMSFVMMKIASLSFPKKHVLHEST</sequence>
<evidence type="ECO:0000313" key="3">
    <source>
        <dbReference type="Proteomes" id="UP000641206"/>
    </source>
</evidence>
<accession>A0ABQ2NW16</accession>
<comment type="caution">
    <text evidence="2">The sequence shown here is derived from an EMBL/GenBank/DDBJ whole genome shotgun (WGS) entry which is preliminary data.</text>
</comment>
<gene>
    <name evidence="2" type="primary">yesL</name>
    <name evidence="2" type="ORF">GCM10011346_26210</name>
</gene>
<evidence type="ECO:0000313" key="2">
    <source>
        <dbReference type="EMBL" id="GGP11992.1"/>
    </source>
</evidence>